<accession>A0A938WYG3</accession>
<evidence type="ECO:0000256" key="1">
    <source>
        <dbReference type="ARBA" id="ARBA00006284"/>
    </source>
</evidence>
<keyword evidence="2 4" id="KW-0808">Transferase</keyword>
<proteinExistence type="inferred from homology"/>
<dbReference type="InterPro" id="IPR018193">
    <property type="entry name" value="Glyc_kinase_flavodox-like_fold"/>
</dbReference>
<dbReference type="InterPro" id="IPR004381">
    <property type="entry name" value="Glycerate_kinase"/>
</dbReference>
<keyword evidence="3 4" id="KW-0418">Kinase</keyword>
<dbReference type="AlphaFoldDB" id="A0A938WYG3"/>
<dbReference type="RefSeq" id="WP_204469489.1">
    <property type="nucleotide sequence ID" value="NZ_JACLYU010000016.1"/>
</dbReference>
<gene>
    <name evidence="5" type="ORF">H7U32_07640</name>
</gene>
<dbReference type="GO" id="GO:0031388">
    <property type="term" value="P:organic acid phosphorylation"/>
    <property type="evidence" value="ECO:0007669"/>
    <property type="project" value="UniProtKB-UniRule"/>
</dbReference>
<dbReference type="PANTHER" id="PTHR21599">
    <property type="entry name" value="GLYCERATE KINASE"/>
    <property type="match status" value="1"/>
</dbReference>
<dbReference type="InterPro" id="IPR018197">
    <property type="entry name" value="Glycerate_kinase_RE-like"/>
</dbReference>
<dbReference type="SUPFAM" id="SSF110738">
    <property type="entry name" value="Glycerate kinase I"/>
    <property type="match status" value="1"/>
</dbReference>
<keyword evidence="6" id="KW-1185">Reference proteome</keyword>
<dbReference type="EMBL" id="JACLYU010000016">
    <property type="protein sequence ID" value="MBM6700166.1"/>
    <property type="molecule type" value="Genomic_DNA"/>
</dbReference>
<evidence type="ECO:0000256" key="4">
    <source>
        <dbReference type="PIRNR" id="PIRNR006078"/>
    </source>
</evidence>
<comment type="caution">
    <text evidence="5">The sequence shown here is derived from an EMBL/GenBank/DDBJ whole genome shotgun (WGS) entry which is preliminary data.</text>
</comment>
<reference evidence="5" key="1">
    <citation type="submission" date="2020-08" db="EMBL/GenBank/DDBJ databases">
        <authorList>
            <person name="Cejkova D."/>
            <person name="Kubasova T."/>
            <person name="Jahodarova E."/>
            <person name="Rychlik I."/>
        </authorList>
    </citation>
    <scope>NUCLEOTIDE SEQUENCE</scope>
    <source>
        <strain evidence="5">An836</strain>
    </source>
</reference>
<dbReference type="PANTHER" id="PTHR21599:SF0">
    <property type="entry name" value="GLYCERATE KINASE"/>
    <property type="match status" value="1"/>
</dbReference>
<dbReference type="NCBIfam" id="TIGR00045">
    <property type="entry name" value="glycerate kinase"/>
    <property type="match status" value="1"/>
</dbReference>
<dbReference type="Pfam" id="PF02595">
    <property type="entry name" value="Gly_kinase"/>
    <property type="match status" value="1"/>
</dbReference>
<dbReference type="Gene3D" id="3.90.1510.10">
    <property type="entry name" value="Glycerate kinase, domain 2"/>
    <property type="match status" value="1"/>
</dbReference>
<dbReference type="Gene3D" id="3.40.50.10350">
    <property type="entry name" value="Glycerate kinase, domain 1"/>
    <property type="match status" value="1"/>
</dbReference>
<evidence type="ECO:0000256" key="2">
    <source>
        <dbReference type="ARBA" id="ARBA00022679"/>
    </source>
</evidence>
<dbReference type="Proteomes" id="UP000718821">
    <property type="component" value="Unassembled WGS sequence"/>
</dbReference>
<comment type="similarity">
    <text evidence="1 4">Belongs to the glycerate kinase type-1 family.</text>
</comment>
<evidence type="ECO:0000313" key="6">
    <source>
        <dbReference type="Proteomes" id="UP000718821"/>
    </source>
</evidence>
<name>A0A938WYG3_9BIFI</name>
<evidence type="ECO:0000256" key="3">
    <source>
        <dbReference type="ARBA" id="ARBA00022777"/>
    </source>
</evidence>
<protein>
    <submittedName>
        <fullName evidence="5">Glycerate kinase</fullName>
    </submittedName>
</protein>
<dbReference type="PIRSF" id="PIRSF006078">
    <property type="entry name" value="GlxK"/>
    <property type="match status" value="1"/>
</dbReference>
<sequence>MRIVIAPDSFKGSLSAREAADAIARGIRGALPDADIVAIPMADGGEGTTQALVDATGGRLVPARVTGPLGTPVTASWGMLGDGITAAIDMAQAAGLTLAADHPDPLGATTYGVGELIRAALDHGARRLIVGLGGSATTDGGAGMAQALGVRLLDGDGADLPRGGAALARLEHIDTAGLDPRLARTPITLACDVTNPLTGPHGAAAVFGPQKGATPAMVGRLDAALAHYAAVILQDTGRDVATAPGSGAAGGLGAGFLAFTGATMRSGVDLVLDATGFAALAAGADWCITGEGRIDGQTRYGKTPMGVARAARQASPGCRVIALAGSLGTDAGELAGLNDQGFTTILPIQPGAVGLEQALAHAADDLERTAGQVARLIVAARCHNDQA</sequence>
<evidence type="ECO:0000313" key="5">
    <source>
        <dbReference type="EMBL" id="MBM6700166.1"/>
    </source>
</evidence>
<dbReference type="InterPro" id="IPR036129">
    <property type="entry name" value="Glycerate_kinase_sf"/>
</dbReference>
<dbReference type="GO" id="GO:0008887">
    <property type="term" value="F:glycerate kinase activity"/>
    <property type="evidence" value="ECO:0007669"/>
    <property type="project" value="UniProtKB-UniRule"/>
</dbReference>
<organism evidence="5 6">
    <name type="scientific">Bifidobacterium pullorum subsp. saeculare</name>
    <dbReference type="NCBI Taxonomy" id="78257"/>
    <lineage>
        <taxon>Bacteria</taxon>
        <taxon>Bacillati</taxon>
        <taxon>Actinomycetota</taxon>
        <taxon>Actinomycetes</taxon>
        <taxon>Bifidobacteriales</taxon>
        <taxon>Bifidobacteriaceae</taxon>
        <taxon>Bifidobacterium</taxon>
    </lineage>
</organism>
<reference evidence="5" key="2">
    <citation type="journal article" date="2021" name="Sci. Rep.">
        <title>The distribution of antibiotic resistance genes in chicken gut microbiota commensals.</title>
        <authorList>
            <person name="Juricova H."/>
            <person name="Matiasovicova J."/>
            <person name="Kubasova T."/>
            <person name="Cejkova D."/>
            <person name="Rychlik I."/>
        </authorList>
    </citation>
    <scope>NUCLEOTIDE SEQUENCE</scope>
    <source>
        <strain evidence="5">An836</strain>
    </source>
</reference>